<proteinExistence type="inferred from homology"/>
<dbReference type="EMBL" id="CP036259">
    <property type="protein sequence ID" value="QDR83111.1"/>
    <property type="molecule type" value="Genomic_DNA"/>
</dbReference>
<evidence type="ECO:0000313" key="3">
    <source>
        <dbReference type="EMBL" id="QDR83111.1"/>
    </source>
</evidence>
<dbReference type="Pfam" id="PF04285">
    <property type="entry name" value="DUF444"/>
    <property type="match status" value="2"/>
</dbReference>
<organism evidence="3 4">
    <name type="scientific">Sporomusa termitida</name>
    <dbReference type="NCBI Taxonomy" id="2377"/>
    <lineage>
        <taxon>Bacteria</taxon>
        <taxon>Bacillati</taxon>
        <taxon>Bacillota</taxon>
        <taxon>Negativicutes</taxon>
        <taxon>Selenomonadales</taxon>
        <taxon>Sporomusaceae</taxon>
        <taxon>Sporomusa</taxon>
    </lineage>
</organism>
<dbReference type="SUPFAM" id="SSF53300">
    <property type="entry name" value="vWA-like"/>
    <property type="match status" value="1"/>
</dbReference>
<dbReference type="PANTHER" id="PTHR30510">
    <property type="entry name" value="UPF0229 PROTEIN YEAH"/>
    <property type="match status" value="1"/>
</dbReference>
<dbReference type="InterPro" id="IPR036465">
    <property type="entry name" value="vWFA_dom_sf"/>
</dbReference>
<dbReference type="CDD" id="cd00198">
    <property type="entry name" value="vWFA"/>
    <property type="match status" value="1"/>
</dbReference>
<name>A0A517E0H8_9FIRM</name>
<evidence type="ECO:0000313" key="4">
    <source>
        <dbReference type="Proteomes" id="UP000320776"/>
    </source>
</evidence>
<dbReference type="HAMAP" id="MF_01232">
    <property type="entry name" value="UPF0229"/>
    <property type="match status" value="1"/>
</dbReference>
<dbReference type="InterPro" id="IPR006698">
    <property type="entry name" value="UPF0229"/>
</dbReference>
<protein>
    <recommendedName>
        <fullName evidence="1">UPF0229 protein SPTER_45830</fullName>
    </recommendedName>
</protein>
<reference evidence="3 4" key="1">
    <citation type="submission" date="2019-02" db="EMBL/GenBank/DDBJ databases">
        <title>Closed genome of Sporomusa termitida DSM 4440.</title>
        <authorList>
            <person name="Poehlein A."/>
            <person name="Daniel R."/>
        </authorList>
    </citation>
    <scope>NUCLEOTIDE SEQUENCE [LARGE SCALE GENOMIC DNA]</scope>
    <source>
        <strain evidence="3 4">DSM 4440</strain>
    </source>
</reference>
<comment type="similarity">
    <text evidence="1">Belongs to the UPF0229 family.</text>
</comment>
<evidence type="ECO:0000256" key="1">
    <source>
        <dbReference type="HAMAP-Rule" id="MF_01232"/>
    </source>
</evidence>
<feature type="region of interest" description="Disordered" evidence="2">
    <location>
        <begin position="1"/>
        <end position="21"/>
    </location>
</feature>
<dbReference type="PANTHER" id="PTHR30510:SF2">
    <property type="entry name" value="UPF0229 PROTEIN YEAH"/>
    <property type="match status" value="1"/>
</dbReference>
<sequence length="401" mass="46530">MAIFKEGRTGQSDRSQYDRKRHRELVEDAIKRNMGEIIADESIIGQSKNKKIKIPVRGIKEYQFIYGKNNGGTASGTGQEQRGQVIGRSNNQQEKGMGQAGSEQGEDIYEIEITMDEIINYMFEDIKLPDLERKKFALQESEYKFKKAGYQRKGIPPRLAKKRTMVEKIKRQQGLIREKVYAEPDGEDNPQERARVPFREDDLRYFRVKEDIRRHSNAVVFCIMDVSGSMDQSKKYLARSFYFLLYQFLRWKYEQVEVVFIAHTTEAKEVNEREFFHHGESGGTMISSGYAKALEIVEQRYSPTVWNIYCFHCTDGDNWTEDNPRTIDRARELVSVSNLFGYVEILANYGYGATIRRELEQKIKDENFIIVSMGSKDDIWPAFRRVLEKETETGAATGGEN</sequence>
<dbReference type="Proteomes" id="UP000320776">
    <property type="component" value="Chromosome"/>
</dbReference>
<gene>
    <name evidence="3" type="ORF">SPTER_45830</name>
</gene>
<dbReference type="AlphaFoldDB" id="A0A517E0H8"/>
<evidence type="ECO:0000256" key="2">
    <source>
        <dbReference type="SAM" id="MobiDB-lite"/>
    </source>
</evidence>
<dbReference type="OrthoDB" id="9788289at2"/>
<keyword evidence="4" id="KW-1185">Reference proteome</keyword>
<accession>A0A517E0H8</accession>
<dbReference type="KEGG" id="sted:SPTER_45830"/>
<dbReference type="RefSeq" id="WP_144352424.1">
    <property type="nucleotide sequence ID" value="NZ_CP036259.1"/>
</dbReference>